<dbReference type="RefSeq" id="WP_340331044.1">
    <property type="nucleotide sequence ID" value="NZ_JAZHOF010000007.1"/>
</dbReference>
<feature type="chain" id="PRO_5043578244" evidence="1">
    <location>
        <begin position="31"/>
        <end position="109"/>
    </location>
</feature>
<keyword evidence="3" id="KW-1185">Reference proteome</keyword>
<organism evidence="2 3">
    <name type="scientific">Microbaculum marinum</name>
    <dbReference type="NCBI Taxonomy" id="1764581"/>
    <lineage>
        <taxon>Bacteria</taxon>
        <taxon>Pseudomonadati</taxon>
        <taxon>Pseudomonadota</taxon>
        <taxon>Alphaproteobacteria</taxon>
        <taxon>Hyphomicrobiales</taxon>
        <taxon>Tepidamorphaceae</taxon>
        <taxon>Microbaculum</taxon>
    </lineage>
</organism>
<keyword evidence="1" id="KW-0732">Signal</keyword>
<evidence type="ECO:0000313" key="2">
    <source>
        <dbReference type="EMBL" id="MEJ8573352.1"/>
    </source>
</evidence>
<proteinExistence type="predicted"/>
<sequence>MILIGANYRCVLGVLGAALLSTAFVMTAVAQQAPQLPVDEDARLALIDHCVLDESARGGQYDNVADRCKCATKAIMSQMSQSEMQAVAKWRKPTSALKTRWQQASDACG</sequence>
<comment type="caution">
    <text evidence="2">The sequence shown here is derived from an EMBL/GenBank/DDBJ whole genome shotgun (WGS) entry which is preliminary data.</text>
</comment>
<dbReference type="AlphaFoldDB" id="A0AAW9RT10"/>
<name>A0AAW9RT10_9HYPH</name>
<protein>
    <submittedName>
        <fullName evidence="2">Uncharacterized protein</fullName>
    </submittedName>
</protein>
<evidence type="ECO:0000256" key="1">
    <source>
        <dbReference type="SAM" id="SignalP"/>
    </source>
</evidence>
<dbReference type="EMBL" id="JAZHOF010000007">
    <property type="protein sequence ID" value="MEJ8573352.1"/>
    <property type="molecule type" value="Genomic_DNA"/>
</dbReference>
<accession>A0AAW9RT10</accession>
<gene>
    <name evidence="2" type="ORF">V3328_17825</name>
</gene>
<evidence type="ECO:0000313" key="3">
    <source>
        <dbReference type="Proteomes" id="UP001378188"/>
    </source>
</evidence>
<reference evidence="2 3" key="1">
    <citation type="submission" date="2024-02" db="EMBL/GenBank/DDBJ databases">
        <title>Genome analysis and characterization of Microbaculum marinisediminis sp. nov., isolated from marine sediment.</title>
        <authorList>
            <person name="Du Z.-J."/>
            <person name="Ye Y.-Q."/>
            <person name="Zhang Z.-R."/>
            <person name="Yuan S.-M."/>
            <person name="Zhang X.-Y."/>
        </authorList>
    </citation>
    <scope>NUCLEOTIDE SEQUENCE [LARGE SCALE GENOMIC DNA]</scope>
    <source>
        <strain evidence="2 3">SDUM1044001</strain>
    </source>
</reference>
<dbReference type="Proteomes" id="UP001378188">
    <property type="component" value="Unassembled WGS sequence"/>
</dbReference>
<feature type="signal peptide" evidence="1">
    <location>
        <begin position="1"/>
        <end position="30"/>
    </location>
</feature>